<gene>
    <name evidence="3" type="ORF">ILEXP_LOCUS35881</name>
</gene>
<feature type="region of interest" description="Disordered" evidence="1">
    <location>
        <begin position="1"/>
        <end position="25"/>
    </location>
</feature>
<reference evidence="3 4" key="1">
    <citation type="submission" date="2024-02" db="EMBL/GenBank/DDBJ databases">
        <authorList>
            <person name="Vignale AGUSTIN F."/>
            <person name="Sosa J E."/>
            <person name="Modenutti C."/>
        </authorList>
    </citation>
    <scope>NUCLEOTIDE SEQUENCE [LARGE SCALE GENOMIC DNA]</scope>
</reference>
<accession>A0ABC8TEW0</accession>
<proteinExistence type="predicted"/>
<organism evidence="3 4">
    <name type="scientific">Ilex paraguariensis</name>
    <name type="common">yerba mate</name>
    <dbReference type="NCBI Taxonomy" id="185542"/>
    <lineage>
        <taxon>Eukaryota</taxon>
        <taxon>Viridiplantae</taxon>
        <taxon>Streptophyta</taxon>
        <taxon>Embryophyta</taxon>
        <taxon>Tracheophyta</taxon>
        <taxon>Spermatophyta</taxon>
        <taxon>Magnoliopsida</taxon>
        <taxon>eudicotyledons</taxon>
        <taxon>Gunneridae</taxon>
        <taxon>Pentapetalae</taxon>
        <taxon>asterids</taxon>
        <taxon>campanulids</taxon>
        <taxon>Aquifoliales</taxon>
        <taxon>Aquifoliaceae</taxon>
        <taxon>Ilex</taxon>
    </lineage>
</organism>
<keyword evidence="2" id="KW-1133">Transmembrane helix</keyword>
<feature type="transmembrane region" description="Helical" evidence="2">
    <location>
        <begin position="77"/>
        <end position="101"/>
    </location>
</feature>
<evidence type="ECO:0000256" key="2">
    <source>
        <dbReference type="SAM" id="Phobius"/>
    </source>
</evidence>
<comment type="caution">
    <text evidence="3">The sequence shown here is derived from an EMBL/GenBank/DDBJ whole genome shotgun (WGS) entry which is preliminary data.</text>
</comment>
<keyword evidence="4" id="KW-1185">Reference proteome</keyword>
<evidence type="ECO:0000313" key="3">
    <source>
        <dbReference type="EMBL" id="CAK9166647.1"/>
    </source>
</evidence>
<feature type="transmembrane region" description="Helical" evidence="2">
    <location>
        <begin position="107"/>
        <end position="125"/>
    </location>
</feature>
<name>A0ABC8TEW0_9AQUA</name>
<evidence type="ECO:0000256" key="1">
    <source>
        <dbReference type="SAM" id="MobiDB-lite"/>
    </source>
</evidence>
<dbReference type="Proteomes" id="UP001642360">
    <property type="component" value="Unassembled WGS sequence"/>
</dbReference>
<sequence>MVSLKQPPPPSMSVPRVPPPIGLMPPSPVSPSLAFPSLMSPSSASPITQQPPMARASPMGLALPSARMASLSATRMLTWLPFLIMSAITHFMPLICLPSGLGSKNSMVLPLGFPIGLPGFGVVFFT</sequence>
<evidence type="ECO:0000313" key="4">
    <source>
        <dbReference type="Proteomes" id="UP001642360"/>
    </source>
</evidence>
<dbReference type="EMBL" id="CAUOFW020004647">
    <property type="protein sequence ID" value="CAK9166647.1"/>
    <property type="molecule type" value="Genomic_DNA"/>
</dbReference>
<dbReference type="AlphaFoldDB" id="A0ABC8TEW0"/>
<protein>
    <submittedName>
        <fullName evidence="3">Uncharacterized protein</fullName>
    </submittedName>
</protein>
<keyword evidence="2" id="KW-0472">Membrane</keyword>
<feature type="region of interest" description="Disordered" evidence="1">
    <location>
        <begin position="39"/>
        <end position="58"/>
    </location>
</feature>
<feature type="compositionally biased region" description="Polar residues" evidence="1">
    <location>
        <begin position="39"/>
        <end position="51"/>
    </location>
</feature>
<keyword evidence="2" id="KW-0812">Transmembrane</keyword>